<evidence type="ECO:0000259" key="1">
    <source>
        <dbReference type="PROSITE" id="PS51704"/>
    </source>
</evidence>
<dbReference type="Pfam" id="PF03009">
    <property type="entry name" value="GDPD"/>
    <property type="match status" value="1"/>
</dbReference>
<dbReference type="Proteomes" id="UP001595932">
    <property type="component" value="Unassembled WGS sequence"/>
</dbReference>
<comment type="caution">
    <text evidence="2">The sequence shown here is derived from an EMBL/GenBank/DDBJ whole genome shotgun (WGS) entry which is preliminary data.</text>
</comment>
<dbReference type="InterPro" id="IPR030395">
    <property type="entry name" value="GP_PDE_dom"/>
</dbReference>
<name>A0ABV9MBM6_9BACL</name>
<dbReference type="Gene3D" id="3.20.20.190">
    <property type="entry name" value="Phosphatidylinositol (PI) phosphodiesterase"/>
    <property type="match status" value="1"/>
</dbReference>
<accession>A0ABV9MBM6</accession>
<dbReference type="PROSITE" id="PS51704">
    <property type="entry name" value="GP_PDE"/>
    <property type="match status" value="1"/>
</dbReference>
<feature type="domain" description="GP-PDE" evidence="1">
    <location>
        <begin position="4"/>
        <end position="231"/>
    </location>
</feature>
<dbReference type="RefSeq" id="WP_377276937.1">
    <property type="nucleotide sequence ID" value="NZ_JBHSGL010000005.1"/>
</dbReference>
<gene>
    <name evidence="2" type="ORF">ACFO5U_04115</name>
</gene>
<protein>
    <submittedName>
        <fullName evidence="2">Glycerophosphodiester phosphodiesterase</fullName>
    </submittedName>
</protein>
<evidence type="ECO:0000313" key="3">
    <source>
        <dbReference type="Proteomes" id="UP001595932"/>
    </source>
</evidence>
<dbReference type="PANTHER" id="PTHR46211:SF1">
    <property type="entry name" value="GLYCEROPHOSPHODIESTER PHOSPHODIESTERASE, CYTOPLASMIC"/>
    <property type="match status" value="1"/>
</dbReference>
<organism evidence="2 3">
    <name type="scientific">Planococcus dechangensis</name>
    <dbReference type="NCBI Taxonomy" id="1176255"/>
    <lineage>
        <taxon>Bacteria</taxon>
        <taxon>Bacillati</taxon>
        <taxon>Bacillota</taxon>
        <taxon>Bacilli</taxon>
        <taxon>Bacillales</taxon>
        <taxon>Caryophanaceae</taxon>
        <taxon>Planococcus</taxon>
    </lineage>
</organism>
<dbReference type="InterPro" id="IPR017946">
    <property type="entry name" value="PLC-like_Pdiesterase_TIM-brl"/>
</dbReference>
<dbReference type="EMBL" id="JBHSGL010000005">
    <property type="protein sequence ID" value="MFC4712023.1"/>
    <property type="molecule type" value="Genomic_DNA"/>
</dbReference>
<dbReference type="SUPFAM" id="SSF51695">
    <property type="entry name" value="PLC-like phosphodiesterases"/>
    <property type="match status" value="1"/>
</dbReference>
<sequence>MRSVEIYAHRGASGQALENTWPAFKLAHQLGVGIELDVQLTQDGVAVVYHDQHFKRLAGSKRVISATPYHIVESIAVRKRFKRFDRHVIPLASEVLAWASAQQIPLNIELKASVGNHPSGPEIIADLLSEVQNYHLSSFDITLLERVKALRPDIEVAWIIKKAQQWDELMDKEWVDGIHFHKRFHRSKWLEPAAALNKPIRLYGISGNERLLQSLHPSVKGLITNYPERLL</sequence>
<keyword evidence="3" id="KW-1185">Reference proteome</keyword>
<proteinExistence type="predicted"/>
<dbReference type="PANTHER" id="PTHR46211">
    <property type="entry name" value="GLYCEROPHOSPHORYL DIESTER PHOSPHODIESTERASE"/>
    <property type="match status" value="1"/>
</dbReference>
<evidence type="ECO:0000313" key="2">
    <source>
        <dbReference type="EMBL" id="MFC4712023.1"/>
    </source>
</evidence>
<reference evidence="3" key="1">
    <citation type="journal article" date="2019" name="Int. J. Syst. Evol. Microbiol.">
        <title>The Global Catalogue of Microorganisms (GCM) 10K type strain sequencing project: providing services to taxonomists for standard genome sequencing and annotation.</title>
        <authorList>
            <consortium name="The Broad Institute Genomics Platform"/>
            <consortium name="The Broad Institute Genome Sequencing Center for Infectious Disease"/>
            <person name="Wu L."/>
            <person name="Ma J."/>
        </authorList>
    </citation>
    <scope>NUCLEOTIDE SEQUENCE [LARGE SCALE GENOMIC DNA]</scope>
    <source>
        <strain evidence="3">CGMCC 1.12151</strain>
    </source>
</reference>